<evidence type="ECO:0000313" key="6">
    <source>
        <dbReference type="Proteomes" id="UP000006039"/>
    </source>
</evidence>
<reference evidence="4" key="2">
    <citation type="submission" date="2010-07" db="EMBL/GenBank/DDBJ databases">
        <authorList>
            <consortium name="The Broad Institute Genome Sequencing Platform"/>
            <consortium name="Broad Institute Genome Sequencing Center for Infectious Disease"/>
            <person name="Ma L.-J."/>
            <person name="Dead R."/>
            <person name="Young S."/>
            <person name="Zeng Q."/>
            <person name="Koehrsen M."/>
            <person name="Alvarado L."/>
            <person name="Berlin A."/>
            <person name="Chapman S.B."/>
            <person name="Chen Z."/>
            <person name="Freedman E."/>
            <person name="Gellesch M."/>
            <person name="Goldberg J."/>
            <person name="Griggs A."/>
            <person name="Gujja S."/>
            <person name="Heilman E.R."/>
            <person name="Heiman D."/>
            <person name="Hepburn T."/>
            <person name="Howarth C."/>
            <person name="Jen D."/>
            <person name="Larson L."/>
            <person name="Mehta T."/>
            <person name="Neiman D."/>
            <person name="Pearson M."/>
            <person name="Roberts A."/>
            <person name="Saif S."/>
            <person name="Shea T."/>
            <person name="Shenoy N."/>
            <person name="Sisk P."/>
            <person name="Stolte C."/>
            <person name="Sykes S."/>
            <person name="Walk T."/>
            <person name="White J."/>
            <person name="Yandava C."/>
            <person name="Haas B."/>
            <person name="Nusbaum C."/>
            <person name="Birren B."/>
        </authorList>
    </citation>
    <scope>NUCLEOTIDE SEQUENCE</scope>
    <source>
        <strain evidence="4">R3-111a-1</strain>
    </source>
</reference>
<evidence type="ECO:0000256" key="1">
    <source>
        <dbReference type="ARBA" id="ARBA00022737"/>
    </source>
</evidence>
<dbReference type="STRING" id="644352.J3NG98"/>
<dbReference type="Gene3D" id="1.25.40.20">
    <property type="entry name" value="Ankyrin repeat-containing domain"/>
    <property type="match status" value="1"/>
</dbReference>
<dbReference type="InterPro" id="IPR002110">
    <property type="entry name" value="Ankyrin_rpt"/>
</dbReference>
<evidence type="ECO:0000256" key="2">
    <source>
        <dbReference type="ARBA" id="ARBA00023043"/>
    </source>
</evidence>
<dbReference type="SUPFAM" id="SSF48403">
    <property type="entry name" value="Ankyrin repeat"/>
    <property type="match status" value="1"/>
</dbReference>
<evidence type="ECO:0000313" key="5">
    <source>
        <dbReference type="EnsemblFungi" id="EJT80288"/>
    </source>
</evidence>
<dbReference type="AlphaFoldDB" id="J3NG98"/>
<sequence length="186" mass="20146">MALDQAQPQGQDIDLSALSYATTTGFNDIVAELLYRGREHLTREHASGALWIAVANQHENIAELLLTGKANSDLRDDEGDTPLLWAAIAGNKEMVELLLSTGKANPDVSDNDGNTPLFSSLLQDAQKARMARYMDCTFTVSLGALLFVRNLRHSPVNILYETPSATSTPQGQSVSISGLSTLRCKL</sequence>
<reference evidence="4" key="3">
    <citation type="submission" date="2010-09" db="EMBL/GenBank/DDBJ databases">
        <title>Annotation of Gaeumannomyces graminis var. tritici R3-111a-1.</title>
        <authorList>
            <consortium name="The Broad Institute Genome Sequencing Platform"/>
            <person name="Ma L.-J."/>
            <person name="Dead R."/>
            <person name="Young S.K."/>
            <person name="Zeng Q."/>
            <person name="Gargeya S."/>
            <person name="Fitzgerald M."/>
            <person name="Haas B."/>
            <person name="Abouelleil A."/>
            <person name="Alvarado L."/>
            <person name="Arachchi H.M."/>
            <person name="Berlin A."/>
            <person name="Brown A."/>
            <person name="Chapman S.B."/>
            <person name="Chen Z."/>
            <person name="Dunbar C."/>
            <person name="Freedman E."/>
            <person name="Gearin G."/>
            <person name="Gellesch M."/>
            <person name="Goldberg J."/>
            <person name="Griggs A."/>
            <person name="Gujja S."/>
            <person name="Heiman D."/>
            <person name="Howarth C."/>
            <person name="Larson L."/>
            <person name="Lui A."/>
            <person name="MacDonald P.J.P."/>
            <person name="Mehta T."/>
            <person name="Montmayeur A."/>
            <person name="Murphy C."/>
            <person name="Neiman D."/>
            <person name="Pearson M."/>
            <person name="Priest M."/>
            <person name="Roberts A."/>
            <person name="Saif S."/>
            <person name="Shea T."/>
            <person name="Shenoy N."/>
            <person name="Sisk P."/>
            <person name="Stolte C."/>
            <person name="Sykes S."/>
            <person name="Yandava C."/>
            <person name="Wortman J."/>
            <person name="Nusbaum C."/>
            <person name="Birren B."/>
        </authorList>
    </citation>
    <scope>NUCLEOTIDE SEQUENCE</scope>
    <source>
        <strain evidence="4">R3-111a-1</strain>
    </source>
</reference>
<dbReference type="HOGENOM" id="CLU_1454502_0_0_1"/>
<accession>J3NG98</accession>
<evidence type="ECO:0000256" key="3">
    <source>
        <dbReference type="PROSITE-ProRule" id="PRU00023"/>
    </source>
</evidence>
<keyword evidence="1" id="KW-0677">Repeat</keyword>
<protein>
    <submittedName>
        <fullName evidence="4 5">Uncharacterized protein</fullName>
    </submittedName>
</protein>
<keyword evidence="6" id="KW-1185">Reference proteome</keyword>
<reference evidence="6" key="1">
    <citation type="submission" date="2010-07" db="EMBL/GenBank/DDBJ databases">
        <title>The genome sequence of Gaeumannomyces graminis var. tritici strain R3-111a-1.</title>
        <authorList>
            <consortium name="The Broad Institute Genome Sequencing Platform"/>
            <person name="Ma L.-J."/>
            <person name="Dead R."/>
            <person name="Young S."/>
            <person name="Zeng Q."/>
            <person name="Koehrsen M."/>
            <person name="Alvarado L."/>
            <person name="Berlin A."/>
            <person name="Chapman S.B."/>
            <person name="Chen Z."/>
            <person name="Freedman E."/>
            <person name="Gellesch M."/>
            <person name="Goldberg J."/>
            <person name="Griggs A."/>
            <person name="Gujja S."/>
            <person name="Heilman E.R."/>
            <person name="Heiman D."/>
            <person name="Hepburn T."/>
            <person name="Howarth C."/>
            <person name="Jen D."/>
            <person name="Larson L."/>
            <person name="Mehta T."/>
            <person name="Neiman D."/>
            <person name="Pearson M."/>
            <person name="Roberts A."/>
            <person name="Saif S."/>
            <person name="Shea T."/>
            <person name="Shenoy N."/>
            <person name="Sisk P."/>
            <person name="Stolte C."/>
            <person name="Sykes S."/>
            <person name="Walk T."/>
            <person name="White J."/>
            <person name="Yandava C."/>
            <person name="Haas B."/>
            <person name="Nusbaum C."/>
            <person name="Birren B."/>
        </authorList>
    </citation>
    <scope>NUCLEOTIDE SEQUENCE [LARGE SCALE GENOMIC DNA]</scope>
    <source>
        <strain evidence="6">R3-111a-1</strain>
    </source>
</reference>
<dbReference type="EMBL" id="GL385395">
    <property type="protein sequence ID" value="EJT80288.1"/>
    <property type="molecule type" value="Genomic_DNA"/>
</dbReference>
<proteinExistence type="predicted"/>
<reference evidence="5" key="4">
    <citation type="journal article" date="2015" name="G3 (Bethesda)">
        <title>Genome sequences of three phytopathogenic species of the Magnaporthaceae family of fungi.</title>
        <authorList>
            <person name="Okagaki L.H."/>
            <person name="Nunes C.C."/>
            <person name="Sailsbery J."/>
            <person name="Clay B."/>
            <person name="Brown D."/>
            <person name="John T."/>
            <person name="Oh Y."/>
            <person name="Young N."/>
            <person name="Fitzgerald M."/>
            <person name="Haas B.J."/>
            <person name="Zeng Q."/>
            <person name="Young S."/>
            <person name="Adiconis X."/>
            <person name="Fan L."/>
            <person name="Levin J.Z."/>
            <person name="Mitchell T.K."/>
            <person name="Okubara P.A."/>
            <person name="Farman M.L."/>
            <person name="Kohn L.M."/>
            <person name="Birren B."/>
            <person name="Ma L.-J."/>
            <person name="Dean R.A."/>
        </authorList>
    </citation>
    <scope>NUCLEOTIDE SEQUENCE</scope>
    <source>
        <strain evidence="5">R3-111a-1</strain>
    </source>
</reference>
<dbReference type="EnsemblFungi" id="EJT80288">
    <property type="protein sequence ID" value="EJT80288"/>
    <property type="gene ID" value="GGTG_00290"/>
</dbReference>
<dbReference type="Proteomes" id="UP000006039">
    <property type="component" value="Unassembled WGS sequence"/>
</dbReference>
<keyword evidence="2 3" id="KW-0040">ANK repeat</keyword>
<name>J3NG98_GAET3</name>
<dbReference type="VEuPathDB" id="FungiDB:GGTG_00290"/>
<dbReference type="PANTHER" id="PTHR24198">
    <property type="entry name" value="ANKYRIN REPEAT AND PROTEIN KINASE DOMAIN-CONTAINING PROTEIN"/>
    <property type="match status" value="1"/>
</dbReference>
<dbReference type="InterPro" id="IPR036770">
    <property type="entry name" value="Ankyrin_rpt-contain_sf"/>
</dbReference>
<evidence type="ECO:0000313" key="4">
    <source>
        <dbReference type="EMBL" id="EJT80288.1"/>
    </source>
</evidence>
<reference evidence="5" key="5">
    <citation type="submission" date="2018-04" db="UniProtKB">
        <authorList>
            <consortium name="EnsemblFungi"/>
        </authorList>
    </citation>
    <scope>IDENTIFICATION</scope>
    <source>
        <strain evidence="5">R3-111a-1</strain>
    </source>
</reference>
<dbReference type="PROSITE" id="PS50297">
    <property type="entry name" value="ANK_REP_REGION"/>
    <property type="match status" value="1"/>
</dbReference>
<dbReference type="PROSITE" id="PS50088">
    <property type="entry name" value="ANK_REPEAT"/>
    <property type="match status" value="1"/>
</dbReference>
<gene>
    <name evidence="5" type="primary">20340748</name>
    <name evidence="4" type="ORF">GGTG_00290</name>
</gene>
<dbReference type="RefSeq" id="XP_009216297.1">
    <property type="nucleotide sequence ID" value="XM_009218033.1"/>
</dbReference>
<organism evidence="4">
    <name type="scientific">Gaeumannomyces tritici (strain R3-111a-1)</name>
    <name type="common">Wheat and barley take-all root rot fungus</name>
    <name type="synonym">Gaeumannomyces graminis var. tritici</name>
    <dbReference type="NCBI Taxonomy" id="644352"/>
    <lineage>
        <taxon>Eukaryota</taxon>
        <taxon>Fungi</taxon>
        <taxon>Dikarya</taxon>
        <taxon>Ascomycota</taxon>
        <taxon>Pezizomycotina</taxon>
        <taxon>Sordariomycetes</taxon>
        <taxon>Sordariomycetidae</taxon>
        <taxon>Magnaporthales</taxon>
        <taxon>Magnaporthaceae</taxon>
        <taxon>Gaeumannomyces</taxon>
    </lineage>
</organism>
<feature type="repeat" description="ANK" evidence="3">
    <location>
        <begin position="78"/>
        <end position="102"/>
    </location>
</feature>
<dbReference type="GeneID" id="20340748"/>
<dbReference type="Pfam" id="PF12796">
    <property type="entry name" value="Ank_2"/>
    <property type="match status" value="1"/>
</dbReference>
<dbReference type="SMART" id="SM00248">
    <property type="entry name" value="ANK"/>
    <property type="match status" value="3"/>
</dbReference>
<dbReference type="OrthoDB" id="341259at2759"/>
<dbReference type="PANTHER" id="PTHR24198:SF165">
    <property type="entry name" value="ANKYRIN REPEAT-CONTAINING PROTEIN-RELATED"/>
    <property type="match status" value="1"/>
</dbReference>